<evidence type="ECO:0000256" key="1">
    <source>
        <dbReference type="ARBA" id="ARBA00004123"/>
    </source>
</evidence>
<dbReference type="GO" id="GO:0070187">
    <property type="term" value="C:shelterin complex"/>
    <property type="evidence" value="ECO:0007669"/>
    <property type="project" value="TreeGrafter"/>
</dbReference>
<name>L8GLW8_ACACF</name>
<sequence length="440" mass="47325">MQAAPTLFTQNKKPMGFYLPPADRKGEMISRIEEHGGQVNAKWGKDLIVLVPPDYYGRAPPGAEPLESYRVQVPPSPAPSAKTKTTATAPATTTTPKTTATSASPSAAKAYTKEEDETIKSYVSSLSLAFSPTGTTIWMEMEKSKVVPGRTWQSLKDRYLKRILPVEEALGSLSAATSTSSSSTSSSTTSVAAKASPPSTPVRKQLFGKANTLDVSEEEEEDDDEEDEEGEEKEAEEDGDGVEDEDEGEDAGEEVSDGLKKSPKQQPSAKSRTVTSTLTTTNTTTAKRKASETPSSAVAKTASPAPKDKRRKIQDDSQEEEVENGKAPDSEAEEVEAGMVLKPSGQERTDRKPGGRVQEVEHVVARLQEETGQAESVVFHALAVASGDPALALLYLRGRQMWYEPWTPAEDKELQRSGAGGVAARAKADVRARRAFLGVH</sequence>
<dbReference type="GO" id="GO:0042162">
    <property type="term" value="F:telomeric DNA binding"/>
    <property type="evidence" value="ECO:0007669"/>
    <property type="project" value="TreeGrafter"/>
</dbReference>
<evidence type="ECO:0000256" key="6">
    <source>
        <dbReference type="ARBA" id="ARBA00023242"/>
    </source>
</evidence>
<dbReference type="PANTHER" id="PTHR16466:SF6">
    <property type="entry name" value="TELOMERIC REPEAT-BINDING FACTOR 2-INTERACTING PROTEIN 1"/>
    <property type="match status" value="1"/>
</dbReference>
<keyword evidence="6" id="KW-0539">Nucleus</keyword>
<dbReference type="Pfam" id="PF08914">
    <property type="entry name" value="Myb_Rap1"/>
    <property type="match status" value="1"/>
</dbReference>
<dbReference type="InterPro" id="IPR009057">
    <property type="entry name" value="Homeodomain-like_sf"/>
</dbReference>
<gene>
    <name evidence="9" type="ORF">ACA1_305380</name>
</gene>
<dbReference type="OrthoDB" id="10257855at2759"/>
<evidence type="ECO:0000313" key="10">
    <source>
        <dbReference type="Proteomes" id="UP000011083"/>
    </source>
</evidence>
<reference evidence="9 10" key="1">
    <citation type="journal article" date="2013" name="Genome Biol.">
        <title>Genome of Acanthamoeba castellanii highlights extensive lateral gene transfer and early evolution of tyrosine kinase signaling.</title>
        <authorList>
            <person name="Clarke M."/>
            <person name="Lohan A.J."/>
            <person name="Liu B."/>
            <person name="Lagkouvardos I."/>
            <person name="Roy S."/>
            <person name="Zafar N."/>
            <person name="Bertelli C."/>
            <person name="Schilde C."/>
            <person name="Kianianmomeni A."/>
            <person name="Burglin T.R."/>
            <person name="Frech C."/>
            <person name="Turcotte B."/>
            <person name="Kopec K.O."/>
            <person name="Synnott J.M."/>
            <person name="Choo C."/>
            <person name="Paponov I."/>
            <person name="Finkler A."/>
            <person name="Soon Heng Tan C."/>
            <person name="Hutchins A.P."/>
            <person name="Weinmeier T."/>
            <person name="Rattei T."/>
            <person name="Chu J.S."/>
            <person name="Gimenez G."/>
            <person name="Irimia M."/>
            <person name="Rigden D.J."/>
            <person name="Fitzpatrick D.A."/>
            <person name="Lorenzo-Morales J."/>
            <person name="Bateman A."/>
            <person name="Chiu C.H."/>
            <person name="Tang P."/>
            <person name="Hegemann P."/>
            <person name="Fromm H."/>
            <person name="Raoult D."/>
            <person name="Greub G."/>
            <person name="Miranda-Saavedra D."/>
            <person name="Chen N."/>
            <person name="Nash P."/>
            <person name="Ginger M.L."/>
            <person name="Horn M."/>
            <person name="Schaap P."/>
            <person name="Caler L."/>
            <person name="Loftus B."/>
        </authorList>
    </citation>
    <scope>NUCLEOTIDE SEQUENCE [LARGE SCALE GENOMIC DNA]</scope>
    <source>
        <strain evidence="9 10">Neff</strain>
    </source>
</reference>
<feature type="region of interest" description="Disordered" evidence="7">
    <location>
        <begin position="61"/>
        <end position="114"/>
    </location>
</feature>
<dbReference type="Proteomes" id="UP000011083">
    <property type="component" value="Unassembled WGS sequence"/>
</dbReference>
<proteinExistence type="inferred from homology"/>
<accession>L8GLW8</accession>
<feature type="domain" description="TERF2-interacting telomeric protein 1 Myb" evidence="8">
    <location>
        <begin position="111"/>
        <end position="164"/>
    </location>
</feature>
<protein>
    <submittedName>
        <fullName evidence="9">Rap1 Myb domain containing protein</fullName>
    </submittedName>
</protein>
<dbReference type="SUPFAM" id="SSF46689">
    <property type="entry name" value="Homeodomain-like"/>
    <property type="match status" value="1"/>
</dbReference>
<organism evidence="9 10">
    <name type="scientific">Acanthamoeba castellanii (strain ATCC 30010 / Neff)</name>
    <dbReference type="NCBI Taxonomy" id="1257118"/>
    <lineage>
        <taxon>Eukaryota</taxon>
        <taxon>Amoebozoa</taxon>
        <taxon>Discosea</taxon>
        <taxon>Longamoebia</taxon>
        <taxon>Centramoebida</taxon>
        <taxon>Acanthamoebidae</taxon>
        <taxon>Acanthamoeba</taxon>
    </lineage>
</organism>
<comment type="subcellular location">
    <subcellularLocation>
        <location evidence="2">Chromosome</location>
        <location evidence="2">Telomere</location>
    </subcellularLocation>
    <subcellularLocation>
        <location evidence="1">Nucleus</location>
    </subcellularLocation>
</comment>
<evidence type="ECO:0000256" key="3">
    <source>
        <dbReference type="ARBA" id="ARBA00010467"/>
    </source>
</evidence>
<dbReference type="RefSeq" id="XP_004335731.1">
    <property type="nucleotide sequence ID" value="XM_004335683.1"/>
</dbReference>
<feature type="compositionally biased region" description="Low complexity" evidence="7">
    <location>
        <begin position="172"/>
        <end position="197"/>
    </location>
</feature>
<dbReference type="PANTHER" id="PTHR16466">
    <property type="entry name" value="TELOMERE REPEAT-BINDING FACTOR 2-INTERACTING PROTEIN 1"/>
    <property type="match status" value="1"/>
</dbReference>
<feature type="compositionally biased region" description="Acidic residues" evidence="7">
    <location>
        <begin position="215"/>
        <end position="256"/>
    </location>
</feature>
<dbReference type="GeneID" id="14914278"/>
<dbReference type="InterPro" id="IPR015010">
    <property type="entry name" value="TERF2IP_Myb"/>
</dbReference>
<feature type="compositionally biased region" description="Low complexity" evidence="7">
    <location>
        <begin position="79"/>
        <end position="110"/>
    </location>
</feature>
<feature type="region of interest" description="Disordered" evidence="7">
    <location>
        <begin position="172"/>
        <end position="357"/>
    </location>
</feature>
<keyword evidence="5" id="KW-0779">Telomere</keyword>
<feature type="compositionally biased region" description="Basic and acidic residues" evidence="7">
    <location>
        <begin position="345"/>
        <end position="357"/>
    </location>
</feature>
<keyword evidence="4" id="KW-0158">Chromosome</keyword>
<dbReference type="EMBL" id="KB008083">
    <property type="protein sequence ID" value="ELR13718.1"/>
    <property type="molecule type" value="Genomic_DNA"/>
</dbReference>
<evidence type="ECO:0000256" key="5">
    <source>
        <dbReference type="ARBA" id="ARBA00022895"/>
    </source>
</evidence>
<dbReference type="Gene3D" id="1.10.10.60">
    <property type="entry name" value="Homeodomain-like"/>
    <property type="match status" value="1"/>
</dbReference>
<evidence type="ECO:0000256" key="7">
    <source>
        <dbReference type="SAM" id="MobiDB-lite"/>
    </source>
</evidence>
<dbReference type="KEGG" id="acan:ACA1_305380"/>
<evidence type="ECO:0000256" key="2">
    <source>
        <dbReference type="ARBA" id="ARBA00004574"/>
    </source>
</evidence>
<keyword evidence="10" id="KW-1185">Reference proteome</keyword>
<feature type="compositionally biased region" description="Low complexity" evidence="7">
    <location>
        <begin position="264"/>
        <end position="285"/>
    </location>
</feature>
<dbReference type="VEuPathDB" id="AmoebaDB:ACA1_305380"/>
<dbReference type="GO" id="GO:0010833">
    <property type="term" value="P:telomere maintenance via telomere lengthening"/>
    <property type="evidence" value="ECO:0007669"/>
    <property type="project" value="TreeGrafter"/>
</dbReference>
<dbReference type="AlphaFoldDB" id="L8GLW8"/>
<evidence type="ECO:0000256" key="4">
    <source>
        <dbReference type="ARBA" id="ARBA00022454"/>
    </source>
</evidence>
<comment type="similarity">
    <text evidence="3">Belongs to the RAP1 family.</text>
</comment>
<dbReference type="GO" id="GO:0031848">
    <property type="term" value="P:protection from non-homologous end joining at telomere"/>
    <property type="evidence" value="ECO:0007669"/>
    <property type="project" value="TreeGrafter"/>
</dbReference>
<dbReference type="InterPro" id="IPR039595">
    <property type="entry name" value="TE2IP/Rap1"/>
</dbReference>
<evidence type="ECO:0000313" key="9">
    <source>
        <dbReference type="EMBL" id="ELR13718.1"/>
    </source>
</evidence>
<evidence type="ECO:0000259" key="8">
    <source>
        <dbReference type="Pfam" id="PF08914"/>
    </source>
</evidence>